<evidence type="ECO:0000313" key="2">
    <source>
        <dbReference type="EMBL" id="CDO94440.1"/>
    </source>
</evidence>
<feature type="coiled-coil region" evidence="1">
    <location>
        <begin position="245"/>
        <end position="286"/>
    </location>
</feature>
<keyword evidence="3" id="KW-1185">Reference proteome</keyword>
<protein>
    <submittedName>
        <fullName evidence="2">WGS project CCBQ000000000 data, contig 00106</fullName>
    </submittedName>
</protein>
<dbReference type="AlphaFoldDB" id="A0A0A8L5V2"/>
<accession>A0A0A8L5V2</accession>
<name>A0A0A8L5V2_9SACH</name>
<evidence type="ECO:0000256" key="1">
    <source>
        <dbReference type="SAM" id="Coils"/>
    </source>
</evidence>
<organism evidence="2 3">
    <name type="scientific">Kluyveromyces dobzhanskii CBS 2104</name>
    <dbReference type="NCBI Taxonomy" id="1427455"/>
    <lineage>
        <taxon>Eukaryota</taxon>
        <taxon>Fungi</taxon>
        <taxon>Dikarya</taxon>
        <taxon>Ascomycota</taxon>
        <taxon>Saccharomycotina</taxon>
        <taxon>Saccharomycetes</taxon>
        <taxon>Saccharomycetales</taxon>
        <taxon>Saccharomycetaceae</taxon>
        <taxon>Kluyveromyces</taxon>
    </lineage>
</organism>
<evidence type="ECO:0000313" key="3">
    <source>
        <dbReference type="Proteomes" id="UP000031516"/>
    </source>
</evidence>
<dbReference type="EMBL" id="CCBQ010000037">
    <property type="protein sequence ID" value="CDO94440.1"/>
    <property type="molecule type" value="Genomic_DNA"/>
</dbReference>
<gene>
    <name evidence="2" type="ORF">KLDO_g2704</name>
</gene>
<dbReference type="Proteomes" id="UP000031516">
    <property type="component" value="Unassembled WGS sequence"/>
</dbReference>
<comment type="caution">
    <text evidence="2">The sequence shown here is derived from an EMBL/GenBank/DDBJ whole genome shotgun (WGS) entry which is preliminary data.</text>
</comment>
<proteinExistence type="predicted"/>
<keyword evidence="1" id="KW-0175">Coiled coil</keyword>
<sequence>MSETSSISVDTSLRNVDTLNGGIKNLSLVSDSIDLNSESERRNKDLYDEHDISGSASKSYSRNNDYMNKYYSNVPRRINSVVSEDEGDVTTENTTSETDTVLSSGDIFQMIGSENNWGKEVHRVPSMAGRASSIHDKLKFQDEHKNLAVRRLQLGAVNNFDLPNAGESHSLANETDVLKKQLVQYRIKVKALTEILKQINLDSDSNSQINEKIRSVKESKNAVTYNAESYAASLDDETRNSPIAIEEHEKLVITLEEKNKELIKLKEELIRNKDEYETMLEEVNDYLQHNETISNEVSSILNFLLDNMDLTAEEQDNLVRATNFEPTFIDVKIKALSVNVVKLVNELASRKDYEQISNLDSAKATDVVPESDVSHNDTSEILDSKLELAIETMHEKYHDFLQSIQYKLQRNEFLEKALKDKLQDQKVLLESIANTENERIRIQNPKQYLQKSQSDFFFKH</sequence>
<reference evidence="2 3" key="1">
    <citation type="submission" date="2014-03" db="EMBL/GenBank/DDBJ databases">
        <title>The genome of Kluyveromyces dobzhanskii.</title>
        <authorList>
            <person name="Nystedt B."/>
            <person name="Astrom S."/>
        </authorList>
    </citation>
    <scope>NUCLEOTIDE SEQUENCE [LARGE SCALE GENOMIC DNA]</scope>
    <source>
        <strain evidence="2 3">CBS 2104</strain>
    </source>
</reference>